<reference evidence="3" key="1">
    <citation type="journal article" date="2020" name="mSystems">
        <title>Genome- and Community-Level Interaction Insights into Carbon Utilization and Element Cycling Functions of Hydrothermarchaeota in Hydrothermal Sediment.</title>
        <authorList>
            <person name="Zhou Z."/>
            <person name="Liu Y."/>
            <person name="Xu W."/>
            <person name="Pan J."/>
            <person name="Luo Z.H."/>
            <person name="Li M."/>
        </authorList>
    </citation>
    <scope>NUCLEOTIDE SEQUENCE [LARGE SCALE GENOMIC DNA]</scope>
    <source>
        <strain evidence="3">SpSt-210</strain>
    </source>
</reference>
<dbReference type="CDD" id="cd00093">
    <property type="entry name" value="HTH_XRE"/>
    <property type="match status" value="1"/>
</dbReference>
<proteinExistence type="predicted"/>
<evidence type="ECO:0000313" key="3">
    <source>
        <dbReference type="EMBL" id="HEG90021.1"/>
    </source>
</evidence>
<dbReference type="EMBL" id="DSIY01000026">
    <property type="protein sequence ID" value="HEG90021.1"/>
    <property type="molecule type" value="Genomic_DNA"/>
</dbReference>
<feature type="domain" description="HTH cro/C1-type" evidence="2">
    <location>
        <begin position="6"/>
        <end position="60"/>
    </location>
</feature>
<feature type="region of interest" description="Disordered" evidence="1">
    <location>
        <begin position="66"/>
        <end position="98"/>
    </location>
</feature>
<feature type="compositionally biased region" description="Pro residues" evidence="1">
    <location>
        <begin position="87"/>
        <end position="98"/>
    </location>
</feature>
<evidence type="ECO:0000256" key="1">
    <source>
        <dbReference type="SAM" id="MobiDB-lite"/>
    </source>
</evidence>
<dbReference type="SMART" id="SM00530">
    <property type="entry name" value="HTH_XRE"/>
    <property type="match status" value="1"/>
</dbReference>
<dbReference type="InterPro" id="IPR001387">
    <property type="entry name" value="Cro/C1-type_HTH"/>
</dbReference>
<sequence length="98" mass="10287">MEIRHLREWRLKRGYGLREFARLVDLSPNTLVELEAGRSRGYGRTWRKVAAALGIEPEQIAEYRTATGLGAGDGGAAGAGGGSGSPAPGPDSPAEPQA</sequence>
<comment type="caution">
    <text evidence="3">The sequence shown here is derived from an EMBL/GenBank/DDBJ whole genome shotgun (WGS) entry which is preliminary data.</text>
</comment>
<accession>A0A831TEE6</accession>
<dbReference type="AlphaFoldDB" id="A0A831TEE6"/>
<dbReference type="SUPFAM" id="SSF47413">
    <property type="entry name" value="lambda repressor-like DNA-binding domains"/>
    <property type="match status" value="1"/>
</dbReference>
<dbReference type="GO" id="GO:0003677">
    <property type="term" value="F:DNA binding"/>
    <property type="evidence" value="ECO:0007669"/>
    <property type="project" value="InterPro"/>
</dbReference>
<dbReference type="Gene3D" id="1.10.260.40">
    <property type="entry name" value="lambda repressor-like DNA-binding domains"/>
    <property type="match status" value="1"/>
</dbReference>
<protein>
    <submittedName>
        <fullName evidence="3">XRE family transcriptional regulator</fullName>
    </submittedName>
</protein>
<gene>
    <name evidence="3" type="ORF">ENP34_01025</name>
</gene>
<feature type="compositionally biased region" description="Gly residues" evidence="1">
    <location>
        <begin position="69"/>
        <end position="84"/>
    </location>
</feature>
<dbReference type="InterPro" id="IPR010982">
    <property type="entry name" value="Lambda_DNA-bd_dom_sf"/>
</dbReference>
<dbReference type="Pfam" id="PF13560">
    <property type="entry name" value="HTH_31"/>
    <property type="match status" value="1"/>
</dbReference>
<evidence type="ECO:0000259" key="2">
    <source>
        <dbReference type="PROSITE" id="PS50943"/>
    </source>
</evidence>
<dbReference type="PROSITE" id="PS50943">
    <property type="entry name" value="HTH_CROC1"/>
    <property type="match status" value="1"/>
</dbReference>
<name>A0A831TEE6_9BACT</name>
<organism evidence="3">
    <name type="scientific">Thermorudis peleae</name>
    <dbReference type="NCBI Taxonomy" id="1382356"/>
    <lineage>
        <taxon>Bacteria</taxon>
        <taxon>Pseudomonadati</taxon>
        <taxon>Thermomicrobiota</taxon>
        <taxon>Thermomicrobia</taxon>
        <taxon>Thermomicrobia incertae sedis</taxon>
        <taxon>Thermorudis</taxon>
    </lineage>
</organism>